<evidence type="ECO:0000256" key="1">
    <source>
        <dbReference type="ARBA" id="ARBA00004123"/>
    </source>
</evidence>
<dbReference type="InterPro" id="IPR001214">
    <property type="entry name" value="SET_dom"/>
</dbReference>
<dbReference type="CDD" id="cd19175">
    <property type="entry name" value="SET_ASHR3-like"/>
    <property type="match status" value="1"/>
</dbReference>
<dbReference type="InterPro" id="IPR046341">
    <property type="entry name" value="SET_dom_sf"/>
</dbReference>
<dbReference type="GO" id="GO:0042054">
    <property type="term" value="F:histone methyltransferase activity"/>
    <property type="evidence" value="ECO:0007669"/>
    <property type="project" value="InterPro"/>
</dbReference>
<dbReference type="FunFam" id="2.170.270.10:FF:000043">
    <property type="entry name" value="Histone-lysine N-methyltransferase"/>
    <property type="match status" value="1"/>
</dbReference>
<dbReference type="InterPro" id="IPR025787">
    <property type="entry name" value="Hist-Lys_N-MeTrfase_SET2_plant"/>
</dbReference>
<evidence type="ECO:0000256" key="6">
    <source>
        <dbReference type="ARBA" id="ARBA00022691"/>
    </source>
</evidence>
<dbReference type="GO" id="GO:0032259">
    <property type="term" value="P:methylation"/>
    <property type="evidence" value="ECO:0007669"/>
    <property type="project" value="UniProtKB-KW"/>
</dbReference>
<comment type="caution">
    <text evidence="11">The sequence shown here is derived from an EMBL/GenBank/DDBJ whole genome shotgun (WGS) entry which is preliminary data.</text>
</comment>
<evidence type="ECO:0000256" key="3">
    <source>
        <dbReference type="ARBA" id="ARBA00022454"/>
    </source>
</evidence>
<dbReference type="PROSITE" id="PS50868">
    <property type="entry name" value="POST_SET"/>
    <property type="match status" value="1"/>
</dbReference>
<reference evidence="11" key="1">
    <citation type="submission" date="2019-10" db="EMBL/GenBank/DDBJ databases">
        <authorList>
            <person name="Zhang R."/>
            <person name="Pan Y."/>
            <person name="Wang J."/>
            <person name="Ma R."/>
            <person name="Yu S."/>
        </authorList>
    </citation>
    <scope>NUCLEOTIDE SEQUENCE</scope>
    <source>
        <strain evidence="11">LA-IB0</strain>
        <tissue evidence="11">Leaf</tissue>
    </source>
</reference>
<evidence type="ECO:0000259" key="8">
    <source>
        <dbReference type="PROSITE" id="PS50280"/>
    </source>
</evidence>
<dbReference type="PROSITE" id="PS50280">
    <property type="entry name" value="SET"/>
    <property type="match status" value="1"/>
</dbReference>
<dbReference type="Proteomes" id="UP000826271">
    <property type="component" value="Unassembled WGS sequence"/>
</dbReference>
<keyword evidence="6" id="KW-0949">S-adenosyl-L-methionine</keyword>
<feature type="domain" description="SET" evidence="8">
    <location>
        <begin position="98"/>
        <end position="215"/>
    </location>
</feature>
<evidence type="ECO:0000259" key="9">
    <source>
        <dbReference type="PROSITE" id="PS50868"/>
    </source>
</evidence>
<protein>
    <recommendedName>
        <fullName evidence="13">Histone-lysine N-methyltransferase</fullName>
    </recommendedName>
</protein>
<evidence type="ECO:0000313" key="11">
    <source>
        <dbReference type="EMBL" id="KAG8372490.1"/>
    </source>
</evidence>
<dbReference type="AlphaFoldDB" id="A0AAV6WZR4"/>
<dbReference type="InterPro" id="IPR047893">
    <property type="entry name" value="ASHR3-like_SET"/>
</dbReference>
<gene>
    <name evidence="11" type="ORF">BUALT_Bualt12G0071500</name>
</gene>
<keyword evidence="12" id="KW-1185">Reference proteome</keyword>
<dbReference type="InterPro" id="IPR006560">
    <property type="entry name" value="AWS_dom"/>
</dbReference>
<name>A0AAV6WZR4_9LAMI</name>
<dbReference type="EMBL" id="WHWC01000012">
    <property type="protein sequence ID" value="KAG8372490.1"/>
    <property type="molecule type" value="Genomic_DNA"/>
</dbReference>
<accession>A0AAV6WZR4</accession>
<evidence type="ECO:0000313" key="12">
    <source>
        <dbReference type="Proteomes" id="UP000826271"/>
    </source>
</evidence>
<evidence type="ECO:0000256" key="4">
    <source>
        <dbReference type="ARBA" id="ARBA00022603"/>
    </source>
</evidence>
<evidence type="ECO:0008006" key="13">
    <source>
        <dbReference type="Google" id="ProtNLM"/>
    </source>
</evidence>
<sequence>MEDIFSQLPIPDTQEEFKCNMNWKDQTGTKSRHPYVHIKRNVYLVKRKRNYVYTDTGCTGCSSTQCSEDCVCRVQCISCSKACRCSKSCKNRPFQKVKKIKLVKTKLCGWGVVAAESINKGDFIVEYVGEVIDDALCERRLWDLKDQDARNFYMCEINKDFVIDATFKGNYSRFLNHSCAPNCKLEKWQVEGETRLGVFASRSIEVGEPLTYDYRFVQFGPEVECQCGAPNCQGYLGTKPKIVFGARTKRKTGLELSWGLKRPRSAMKMLRIVIN</sequence>
<dbReference type="Gene3D" id="2.170.270.10">
    <property type="entry name" value="SET domain"/>
    <property type="match status" value="1"/>
</dbReference>
<dbReference type="SMART" id="SM00317">
    <property type="entry name" value="SET"/>
    <property type="match status" value="1"/>
</dbReference>
<dbReference type="Pfam" id="PF00856">
    <property type="entry name" value="SET"/>
    <property type="match status" value="1"/>
</dbReference>
<dbReference type="PROSITE" id="PS51578">
    <property type="entry name" value="SAM_MT43_SET2_2"/>
    <property type="match status" value="1"/>
</dbReference>
<dbReference type="InterPro" id="IPR050777">
    <property type="entry name" value="SET2_Histone-Lys_MeTrsfase"/>
</dbReference>
<dbReference type="PANTHER" id="PTHR22884">
    <property type="entry name" value="SET DOMAIN PROTEINS"/>
    <property type="match status" value="1"/>
</dbReference>
<keyword evidence="4" id="KW-0489">Methyltransferase</keyword>
<dbReference type="SUPFAM" id="SSF82199">
    <property type="entry name" value="SET domain"/>
    <property type="match status" value="1"/>
</dbReference>
<keyword evidence="3" id="KW-0158">Chromosome</keyword>
<evidence type="ECO:0000256" key="2">
    <source>
        <dbReference type="ARBA" id="ARBA00004286"/>
    </source>
</evidence>
<evidence type="ECO:0000256" key="5">
    <source>
        <dbReference type="ARBA" id="ARBA00022679"/>
    </source>
</evidence>
<evidence type="ECO:0000256" key="7">
    <source>
        <dbReference type="ARBA" id="ARBA00023242"/>
    </source>
</evidence>
<organism evidence="11 12">
    <name type="scientific">Buddleja alternifolia</name>
    <dbReference type="NCBI Taxonomy" id="168488"/>
    <lineage>
        <taxon>Eukaryota</taxon>
        <taxon>Viridiplantae</taxon>
        <taxon>Streptophyta</taxon>
        <taxon>Embryophyta</taxon>
        <taxon>Tracheophyta</taxon>
        <taxon>Spermatophyta</taxon>
        <taxon>Magnoliopsida</taxon>
        <taxon>eudicotyledons</taxon>
        <taxon>Gunneridae</taxon>
        <taxon>Pentapetalae</taxon>
        <taxon>asterids</taxon>
        <taxon>lamiids</taxon>
        <taxon>Lamiales</taxon>
        <taxon>Scrophulariaceae</taxon>
        <taxon>Buddlejeae</taxon>
        <taxon>Buddleja</taxon>
    </lineage>
</organism>
<keyword evidence="5" id="KW-0808">Transferase</keyword>
<dbReference type="SMART" id="SM00508">
    <property type="entry name" value="PostSET"/>
    <property type="match status" value="1"/>
</dbReference>
<dbReference type="PROSITE" id="PS51215">
    <property type="entry name" value="AWS"/>
    <property type="match status" value="1"/>
</dbReference>
<comment type="subcellular location">
    <subcellularLocation>
        <location evidence="2">Chromosome</location>
    </subcellularLocation>
    <subcellularLocation>
        <location evidence="1">Nucleus</location>
    </subcellularLocation>
</comment>
<dbReference type="InterPro" id="IPR003616">
    <property type="entry name" value="Post-SET_dom"/>
</dbReference>
<dbReference type="GO" id="GO:0005634">
    <property type="term" value="C:nucleus"/>
    <property type="evidence" value="ECO:0007669"/>
    <property type="project" value="UniProtKB-SubCell"/>
</dbReference>
<proteinExistence type="predicted"/>
<keyword evidence="7" id="KW-0539">Nucleus</keyword>
<dbReference type="GO" id="GO:0005694">
    <property type="term" value="C:chromosome"/>
    <property type="evidence" value="ECO:0007669"/>
    <property type="project" value="UniProtKB-SubCell"/>
</dbReference>
<feature type="domain" description="AWS" evidence="10">
    <location>
        <begin position="54"/>
        <end position="98"/>
    </location>
</feature>
<feature type="domain" description="Post-SET" evidence="9">
    <location>
        <begin position="221"/>
        <end position="237"/>
    </location>
</feature>
<evidence type="ECO:0000259" key="10">
    <source>
        <dbReference type="PROSITE" id="PS51215"/>
    </source>
</evidence>